<dbReference type="InterPro" id="IPR036676">
    <property type="entry name" value="PurM-like_C_sf"/>
</dbReference>
<keyword evidence="2" id="KW-0067">ATP-binding</keyword>
<evidence type="ECO:0000256" key="1">
    <source>
        <dbReference type="ARBA" id="ARBA00022977"/>
    </source>
</evidence>
<dbReference type="InterPro" id="IPR036921">
    <property type="entry name" value="PurM-like_N_sf"/>
</dbReference>
<feature type="domain" description="PurM-like N-terminal" evidence="3">
    <location>
        <begin position="41"/>
        <end position="160"/>
    </location>
</feature>
<feature type="binding site" evidence="2">
    <location>
        <begin position="154"/>
        <end position="155"/>
    </location>
    <ligand>
        <name>ATP</name>
        <dbReference type="ChEBI" id="CHEBI:30616"/>
    </ligand>
</feature>
<dbReference type="UniPathway" id="UPA00060">
    <property type="reaction ID" value="UER00142"/>
</dbReference>
<feature type="binding site" evidence="2">
    <location>
        <position position="59"/>
    </location>
    <ligand>
        <name>Mg(2+)</name>
        <dbReference type="ChEBI" id="CHEBI:18420"/>
        <label>1</label>
    </ligand>
</feature>
<feature type="binding site" evidence="2">
    <location>
        <position position="314"/>
    </location>
    <ligand>
        <name>substrate</name>
    </ligand>
</feature>
<comment type="caution">
    <text evidence="2">Lacks conserved residue(s) required for the propagation of feature annotation.</text>
</comment>
<feature type="binding site" evidence="2">
    <location>
        <position position="89"/>
    </location>
    <ligand>
        <name>Mg(2+)</name>
        <dbReference type="ChEBI" id="CHEBI:18420"/>
        <label>2</label>
    </ligand>
</feature>
<dbReference type="PIRSF" id="PIRSF005303">
    <property type="entry name" value="Thiam_monoph_kin"/>
    <property type="match status" value="1"/>
</dbReference>
<organism evidence="5 6">
    <name type="scientific">Paracidobacterium acidisoli</name>
    <dbReference type="NCBI Taxonomy" id="2303751"/>
    <lineage>
        <taxon>Bacteria</taxon>
        <taxon>Pseudomonadati</taxon>
        <taxon>Acidobacteriota</taxon>
        <taxon>Terriglobia</taxon>
        <taxon>Terriglobales</taxon>
        <taxon>Acidobacteriaceae</taxon>
        <taxon>Paracidobacterium</taxon>
    </lineage>
</organism>
<dbReference type="RefSeq" id="WP_117301878.1">
    <property type="nucleotide sequence ID" value="NZ_QVQT02000005.1"/>
</dbReference>
<feature type="binding site" evidence="2">
    <location>
        <position position="191"/>
    </location>
    <ligand>
        <name>ATP</name>
        <dbReference type="ChEBI" id="CHEBI:30616"/>
    </ligand>
</feature>
<dbReference type="Gene3D" id="3.30.1330.10">
    <property type="entry name" value="PurM-like, N-terminal domain"/>
    <property type="match status" value="1"/>
</dbReference>
<dbReference type="EMBL" id="QVQT01000005">
    <property type="protein sequence ID" value="RFU15931.1"/>
    <property type="molecule type" value="Genomic_DNA"/>
</dbReference>
<feature type="binding site" evidence="2">
    <location>
        <position position="60"/>
    </location>
    <ligand>
        <name>Mg(2+)</name>
        <dbReference type="ChEBI" id="CHEBI:18420"/>
        <label>1</label>
    </ligand>
</feature>
<proteinExistence type="inferred from homology"/>
<protein>
    <recommendedName>
        <fullName evidence="2">Thiamine-monophosphate kinase</fullName>
        <shortName evidence="2">TMP kinase</shortName>
        <shortName evidence="2">Thiamine-phosphate kinase</shortName>
        <ecNumber evidence="2">2.7.4.16</ecNumber>
    </recommendedName>
</protein>
<dbReference type="PANTHER" id="PTHR30270">
    <property type="entry name" value="THIAMINE-MONOPHOSPHATE KINASE"/>
    <property type="match status" value="1"/>
</dbReference>
<reference evidence="5 6" key="1">
    <citation type="submission" date="2018-08" db="EMBL/GenBank/DDBJ databases">
        <title>Acidipila sp. 4G-K13, an acidobacterium isolated from forest soil.</title>
        <authorList>
            <person name="Gao Z.-H."/>
            <person name="Qiu L.-H."/>
        </authorList>
    </citation>
    <scope>NUCLEOTIDE SEQUENCE [LARGE SCALE GENOMIC DNA]</scope>
    <source>
        <strain evidence="5 6">4G-K13</strain>
    </source>
</reference>
<comment type="function">
    <text evidence="2">Catalyzes the ATP-dependent phosphorylation of thiamine-monophosphate (TMP) to form thiamine-pyrophosphate (TPP), the active form of vitamin B1.</text>
</comment>
<feature type="binding site" evidence="2">
    <location>
        <position position="43"/>
    </location>
    <ligand>
        <name>Mg(2+)</name>
        <dbReference type="ChEBI" id="CHEBI:18420"/>
        <label>4</label>
    </ligand>
</feature>
<evidence type="ECO:0000313" key="5">
    <source>
        <dbReference type="EMBL" id="RFU15931.1"/>
    </source>
</evidence>
<name>A0A372IMG9_9BACT</name>
<feature type="binding site" evidence="2">
    <location>
        <position position="43"/>
    </location>
    <ligand>
        <name>Mg(2+)</name>
        <dbReference type="ChEBI" id="CHEBI:18420"/>
        <label>3</label>
    </ligand>
</feature>
<comment type="miscellaneous">
    <text evidence="2">Reaction mechanism of ThiL seems to utilize a direct, inline transfer of the gamma-phosphate of ATP to TMP rather than a phosphorylated enzyme intermediate.</text>
</comment>
<comment type="similarity">
    <text evidence="2">Belongs to the thiamine-monophosphate kinase family.</text>
</comment>
<dbReference type="CDD" id="cd02194">
    <property type="entry name" value="ThiL"/>
    <property type="match status" value="1"/>
</dbReference>
<dbReference type="SUPFAM" id="SSF55326">
    <property type="entry name" value="PurM N-terminal domain-like"/>
    <property type="match status" value="1"/>
</dbReference>
<dbReference type="GO" id="GO:0005524">
    <property type="term" value="F:ATP binding"/>
    <property type="evidence" value="ECO:0007669"/>
    <property type="project" value="UniProtKB-UniRule"/>
</dbReference>
<keyword evidence="2 5" id="KW-0418">Kinase</keyword>
<feature type="binding site" evidence="2">
    <location>
        <position position="67"/>
    </location>
    <ligand>
        <name>substrate</name>
    </ligand>
</feature>
<dbReference type="GO" id="GO:0009229">
    <property type="term" value="P:thiamine diphosphate biosynthetic process"/>
    <property type="evidence" value="ECO:0007669"/>
    <property type="project" value="UniProtKB-UniRule"/>
</dbReference>
<dbReference type="AlphaFoldDB" id="A0A372IMG9"/>
<comment type="catalytic activity">
    <reaction evidence="2">
        <text>thiamine phosphate + ATP = thiamine diphosphate + ADP</text>
        <dbReference type="Rhea" id="RHEA:15913"/>
        <dbReference type="ChEBI" id="CHEBI:30616"/>
        <dbReference type="ChEBI" id="CHEBI:37575"/>
        <dbReference type="ChEBI" id="CHEBI:58937"/>
        <dbReference type="ChEBI" id="CHEBI:456216"/>
        <dbReference type="EC" id="2.7.4.16"/>
    </reaction>
</comment>
<keyword evidence="2" id="KW-0460">Magnesium</keyword>
<keyword evidence="2 5" id="KW-0808">Transferase</keyword>
<keyword evidence="2" id="KW-0479">Metal-binding</keyword>
<dbReference type="SUPFAM" id="SSF56042">
    <property type="entry name" value="PurM C-terminal domain-like"/>
    <property type="match status" value="1"/>
</dbReference>
<dbReference type="PANTHER" id="PTHR30270:SF0">
    <property type="entry name" value="THIAMINE-MONOPHOSPHATE KINASE"/>
    <property type="match status" value="1"/>
</dbReference>
<feature type="binding site" evidence="2">
    <location>
        <position position="89"/>
    </location>
    <ligand>
        <name>Mg(2+)</name>
        <dbReference type="ChEBI" id="CHEBI:18420"/>
        <label>4</label>
    </ligand>
</feature>
<sequence length="375" mass="40232">MPRNPRTSPAPHSVPFGERALISAIRARAGSGFRGVPLGIGDDCAILRPAPGSEIVVTTDLSLEQVHFRRDWHTPESAGHRCLARGLSDLAAMGARPMAAFLSLSIPSDLISPEDTSRTAGRRKPAKRDVSWTDRFLDGLLQLAAKYKVPLAGGDTAQSPQFDEQGRRQSGLAAADIVLIGQVRRGQALLRSGARPGQVIYVTGSLGGSAAELLALGRDPSQFATLTKGMNYGHPHLFPEPRLRAGEALAARKWARAAIDLSDGLSTDLLHICEASDVAAEIDEAALPIHPLARQAEHDGWIPSALGLALHGGEDYELLFTANRSVRIPRSIAGVSIHPIGLIQSRRQRHPMMVMNTPAGKHIPVEAGGWEHFTR</sequence>
<dbReference type="InterPro" id="IPR016188">
    <property type="entry name" value="PurM-like_N"/>
</dbReference>
<feature type="binding site" evidence="2">
    <location>
        <position position="263"/>
    </location>
    <ligand>
        <name>Mg(2+)</name>
        <dbReference type="ChEBI" id="CHEBI:18420"/>
        <label>5</label>
    </ligand>
</feature>
<feature type="binding site" evidence="2">
    <location>
        <position position="60"/>
    </location>
    <ligand>
        <name>Mg(2+)</name>
        <dbReference type="ChEBI" id="CHEBI:18420"/>
        <label>2</label>
    </ligand>
</feature>
<evidence type="ECO:0000259" key="3">
    <source>
        <dbReference type="Pfam" id="PF00586"/>
    </source>
</evidence>
<dbReference type="InterPro" id="IPR010918">
    <property type="entry name" value="PurM-like_C_dom"/>
</dbReference>
<gene>
    <name evidence="2 5" type="primary">thiL</name>
    <name evidence="5" type="ORF">D0Y96_16060</name>
</gene>
<accession>A0A372IMG9</accession>
<dbReference type="EC" id="2.7.4.16" evidence="2"/>
<feature type="binding site" evidence="2">
    <location>
        <position position="262"/>
    </location>
    <ligand>
        <name>ATP</name>
        <dbReference type="ChEBI" id="CHEBI:30616"/>
    </ligand>
</feature>
<dbReference type="InterPro" id="IPR006283">
    <property type="entry name" value="ThiL-like"/>
</dbReference>
<dbReference type="GO" id="GO:0009228">
    <property type="term" value="P:thiamine biosynthetic process"/>
    <property type="evidence" value="ECO:0007669"/>
    <property type="project" value="UniProtKB-KW"/>
</dbReference>
<feature type="binding site" evidence="2">
    <location>
        <position position="58"/>
    </location>
    <ligand>
        <name>Mg(2+)</name>
        <dbReference type="ChEBI" id="CHEBI:18420"/>
        <label>4</label>
    </ligand>
</feature>
<feature type="binding site" evidence="2">
    <location>
        <position position="260"/>
    </location>
    <ligand>
        <name>Mg(2+)</name>
        <dbReference type="ChEBI" id="CHEBI:18420"/>
        <label>3</label>
    </ligand>
</feature>
<comment type="caution">
    <text evidence="5">The sequence shown here is derived from an EMBL/GenBank/DDBJ whole genome shotgun (WGS) entry which is preliminary data.</text>
</comment>
<keyword evidence="6" id="KW-1185">Reference proteome</keyword>
<comment type="pathway">
    <text evidence="2">Cofactor biosynthesis; thiamine diphosphate biosynthesis; thiamine diphosphate from thiamine phosphate: step 1/1.</text>
</comment>
<keyword evidence="1 2" id="KW-0784">Thiamine biosynthesis</keyword>
<dbReference type="Pfam" id="PF00586">
    <property type="entry name" value="AIRS"/>
    <property type="match status" value="1"/>
</dbReference>
<evidence type="ECO:0000313" key="6">
    <source>
        <dbReference type="Proteomes" id="UP000264702"/>
    </source>
</evidence>
<dbReference type="Proteomes" id="UP000264702">
    <property type="component" value="Unassembled WGS sequence"/>
</dbReference>
<feature type="domain" description="PurM-like C-terminal" evidence="4">
    <location>
        <begin position="195"/>
        <end position="290"/>
    </location>
</feature>
<feature type="binding site" evidence="2">
    <location>
        <position position="155"/>
    </location>
    <ligand>
        <name>Mg(2+)</name>
        <dbReference type="ChEBI" id="CHEBI:18420"/>
        <label>1</label>
    </ligand>
</feature>
<dbReference type="GO" id="GO:0009030">
    <property type="term" value="F:thiamine-phosphate kinase activity"/>
    <property type="evidence" value="ECO:0007669"/>
    <property type="project" value="UniProtKB-UniRule"/>
</dbReference>
<dbReference type="GO" id="GO:0000287">
    <property type="term" value="F:magnesium ion binding"/>
    <property type="evidence" value="ECO:0007669"/>
    <property type="project" value="UniProtKB-UniRule"/>
</dbReference>
<evidence type="ECO:0000256" key="2">
    <source>
        <dbReference type="HAMAP-Rule" id="MF_02128"/>
    </source>
</evidence>
<feature type="binding site" evidence="2">
    <location>
        <position position="89"/>
    </location>
    <ligand>
        <name>Mg(2+)</name>
        <dbReference type="ChEBI" id="CHEBI:18420"/>
        <label>3</label>
    </ligand>
</feature>
<dbReference type="HAMAP" id="MF_02128">
    <property type="entry name" value="TMP_kinase"/>
    <property type="match status" value="1"/>
</dbReference>
<dbReference type="Gene3D" id="3.90.650.10">
    <property type="entry name" value="PurM-like C-terminal domain"/>
    <property type="match status" value="1"/>
</dbReference>
<keyword evidence="2" id="KW-0547">Nucleotide-binding</keyword>
<dbReference type="NCBIfam" id="TIGR01379">
    <property type="entry name" value="thiL"/>
    <property type="match status" value="1"/>
</dbReference>
<dbReference type="Pfam" id="PF02769">
    <property type="entry name" value="AIRS_C"/>
    <property type="match status" value="1"/>
</dbReference>
<evidence type="ECO:0000259" key="4">
    <source>
        <dbReference type="Pfam" id="PF02769"/>
    </source>
</evidence>
<dbReference type="OrthoDB" id="9802811at2"/>
<feature type="binding site" evidence="2">
    <location>
        <position position="370"/>
    </location>
    <ligand>
        <name>substrate</name>
    </ligand>
</feature>